<dbReference type="PROSITE" id="PS50262">
    <property type="entry name" value="G_PROTEIN_RECEP_F1_2"/>
    <property type="match status" value="1"/>
</dbReference>
<evidence type="ECO:0000256" key="9">
    <source>
        <dbReference type="RuleBase" id="RU000688"/>
    </source>
</evidence>
<comment type="subcellular location">
    <subcellularLocation>
        <location evidence="1">Cell membrane</location>
        <topology evidence="1">Multi-pass membrane protein</topology>
    </subcellularLocation>
</comment>
<organism evidence="13 14">
    <name type="scientific">Balaenoptera physalus</name>
    <name type="common">Fin whale</name>
    <name type="synonym">Balaena physalus</name>
    <dbReference type="NCBI Taxonomy" id="9770"/>
    <lineage>
        <taxon>Eukaryota</taxon>
        <taxon>Metazoa</taxon>
        <taxon>Chordata</taxon>
        <taxon>Craniata</taxon>
        <taxon>Vertebrata</taxon>
        <taxon>Euteleostomi</taxon>
        <taxon>Mammalia</taxon>
        <taxon>Eutheria</taxon>
        <taxon>Laurasiatheria</taxon>
        <taxon>Artiodactyla</taxon>
        <taxon>Whippomorpha</taxon>
        <taxon>Cetacea</taxon>
        <taxon>Mysticeti</taxon>
        <taxon>Balaenopteridae</taxon>
        <taxon>Balaenoptera</taxon>
    </lineage>
</organism>
<keyword evidence="4 11" id="KW-1133">Transmembrane helix</keyword>
<dbReference type="PROSITE" id="PS00237">
    <property type="entry name" value="G_PROTEIN_RECEP_F1_1"/>
    <property type="match status" value="1"/>
</dbReference>
<dbReference type="Proteomes" id="UP000437017">
    <property type="component" value="Unassembled WGS sequence"/>
</dbReference>
<evidence type="ECO:0000256" key="6">
    <source>
        <dbReference type="ARBA" id="ARBA00023136"/>
    </source>
</evidence>
<dbReference type="SUPFAM" id="SSF81321">
    <property type="entry name" value="Family A G protein-coupled receptor-like"/>
    <property type="match status" value="1"/>
</dbReference>
<dbReference type="PANTHER" id="PTHR24230">
    <property type="entry name" value="G-PROTEIN COUPLED RECEPTOR"/>
    <property type="match status" value="1"/>
</dbReference>
<comment type="caution">
    <text evidence="13">The sequence shown here is derived from an EMBL/GenBank/DDBJ whole genome shotgun (WGS) entry which is preliminary data.</text>
</comment>
<evidence type="ECO:0000256" key="4">
    <source>
        <dbReference type="ARBA" id="ARBA00022989"/>
    </source>
</evidence>
<evidence type="ECO:0000259" key="12">
    <source>
        <dbReference type="PROSITE" id="PS50262"/>
    </source>
</evidence>
<dbReference type="AlphaFoldDB" id="A0A643CCE3"/>
<evidence type="ECO:0000256" key="3">
    <source>
        <dbReference type="ARBA" id="ARBA00022692"/>
    </source>
</evidence>
<feature type="compositionally biased region" description="Low complexity" evidence="10">
    <location>
        <begin position="171"/>
        <end position="186"/>
    </location>
</feature>
<dbReference type="Gene3D" id="1.20.1070.10">
    <property type="entry name" value="Rhodopsin 7-helix transmembrane proteins"/>
    <property type="match status" value="1"/>
</dbReference>
<evidence type="ECO:0000256" key="10">
    <source>
        <dbReference type="SAM" id="MobiDB-lite"/>
    </source>
</evidence>
<accession>A0A643CCE3</accession>
<keyword evidence="6 11" id="KW-0472">Membrane</keyword>
<reference evidence="13 14" key="1">
    <citation type="journal article" date="2019" name="PLoS ONE">
        <title>Genomic analyses reveal an absence of contemporary introgressive admixture between fin whales and blue whales, despite known hybrids.</title>
        <authorList>
            <person name="Westbury M.V."/>
            <person name="Petersen B."/>
            <person name="Lorenzen E.D."/>
        </authorList>
    </citation>
    <scope>NUCLEOTIDE SEQUENCE [LARGE SCALE GENOMIC DNA]</scope>
    <source>
        <strain evidence="13">FinWhale-01</strain>
    </source>
</reference>
<dbReference type="PANTHER" id="PTHR24230:SF60">
    <property type="entry name" value="UROTENSIN-2 RECEPTOR"/>
    <property type="match status" value="1"/>
</dbReference>
<gene>
    <name evidence="13" type="ORF">E2I00_012870</name>
</gene>
<evidence type="ECO:0000313" key="13">
    <source>
        <dbReference type="EMBL" id="KAB0397804.1"/>
    </source>
</evidence>
<keyword evidence="3 9" id="KW-0812">Transmembrane</keyword>
<feature type="transmembrane region" description="Helical" evidence="11">
    <location>
        <begin position="74"/>
        <end position="94"/>
    </location>
</feature>
<protein>
    <recommendedName>
        <fullName evidence="12">G-protein coupled receptors family 1 profile domain-containing protein</fullName>
    </recommendedName>
</protein>
<keyword evidence="14" id="KW-1185">Reference proteome</keyword>
<comment type="similarity">
    <text evidence="9">Belongs to the G-protein coupled receptor 1 family.</text>
</comment>
<dbReference type="InterPro" id="IPR000276">
    <property type="entry name" value="GPCR_Rhodpsn"/>
</dbReference>
<dbReference type="PRINTS" id="PR00237">
    <property type="entry name" value="GPCRRHODOPSN"/>
</dbReference>
<dbReference type="Pfam" id="PF00001">
    <property type="entry name" value="7tm_1"/>
    <property type="match status" value="2"/>
</dbReference>
<evidence type="ECO:0000256" key="1">
    <source>
        <dbReference type="ARBA" id="ARBA00004651"/>
    </source>
</evidence>
<name>A0A643CCE3_BALPH</name>
<dbReference type="GO" id="GO:0001604">
    <property type="term" value="F:urotensin II receptor activity"/>
    <property type="evidence" value="ECO:0007669"/>
    <property type="project" value="TreeGrafter"/>
</dbReference>
<feature type="region of interest" description="Disordered" evidence="10">
    <location>
        <begin position="150"/>
        <end position="201"/>
    </location>
</feature>
<keyword evidence="8 9" id="KW-0807">Transducer</keyword>
<evidence type="ECO:0000256" key="11">
    <source>
        <dbReference type="SAM" id="Phobius"/>
    </source>
</evidence>
<evidence type="ECO:0000256" key="2">
    <source>
        <dbReference type="ARBA" id="ARBA00022475"/>
    </source>
</evidence>
<evidence type="ECO:0000256" key="5">
    <source>
        <dbReference type="ARBA" id="ARBA00023040"/>
    </source>
</evidence>
<evidence type="ECO:0000256" key="8">
    <source>
        <dbReference type="ARBA" id="ARBA00023224"/>
    </source>
</evidence>
<sequence>MHASIFTLTLMSSERYAAVVRPLDMVQRSKGYRKVLALGTWLLALLLALPMMLAIRLSQRASFTQTRRLPNPRVLYLILGIVLLFWACFLPFWLWQLLTQYRGTPPLTPRSARIVNYLTTCLTYSNSCVNPFLYTLLTKNYRDYRQRSLQGRGAHRPVGIHSFPQGRTGCQRGSGRSLSSSSQRASETIALSQAAPRGLCT</sequence>
<dbReference type="GO" id="GO:0007218">
    <property type="term" value="P:neuropeptide signaling pathway"/>
    <property type="evidence" value="ECO:0007669"/>
    <property type="project" value="TreeGrafter"/>
</dbReference>
<keyword evidence="7 9" id="KW-0675">Receptor</keyword>
<dbReference type="EMBL" id="SGJD01001878">
    <property type="protein sequence ID" value="KAB0397804.1"/>
    <property type="molecule type" value="Genomic_DNA"/>
</dbReference>
<proteinExistence type="inferred from homology"/>
<keyword evidence="2" id="KW-1003">Cell membrane</keyword>
<dbReference type="GO" id="GO:0005886">
    <property type="term" value="C:plasma membrane"/>
    <property type="evidence" value="ECO:0007669"/>
    <property type="project" value="UniProtKB-SubCell"/>
</dbReference>
<dbReference type="InterPro" id="IPR017452">
    <property type="entry name" value="GPCR_Rhodpsn_7TM"/>
</dbReference>
<feature type="transmembrane region" description="Helical" evidence="11">
    <location>
        <begin position="33"/>
        <end position="53"/>
    </location>
</feature>
<evidence type="ECO:0000256" key="7">
    <source>
        <dbReference type="ARBA" id="ARBA00023170"/>
    </source>
</evidence>
<evidence type="ECO:0000313" key="14">
    <source>
        <dbReference type="Proteomes" id="UP000437017"/>
    </source>
</evidence>
<dbReference type="OrthoDB" id="6076970at2759"/>
<keyword evidence="5 9" id="KW-0297">G-protein coupled receptor</keyword>
<feature type="domain" description="G-protein coupled receptors family 1 profile" evidence="12">
    <location>
        <begin position="1"/>
        <end position="134"/>
    </location>
</feature>
<feature type="transmembrane region" description="Helical" evidence="11">
    <location>
        <begin position="114"/>
        <end position="137"/>
    </location>
</feature>